<proteinExistence type="predicted"/>
<evidence type="ECO:0000256" key="4">
    <source>
        <dbReference type="ARBA" id="ARBA00022989"/>
    </source>
</evidence>
<dbReference type="PANTHER" id="PTHR43370:SF2">
    <property type="entry name" value="ABC TRANSPORTER PERMEASE PROTEIN"/>
    <property type="match status" value="1"/>
</dbReference>
<feature type="transmembrane region" description="Helical" evidence="6">
    <location>
        <begin position="6"/>
        <end position="27"/>
    </location>
</feature>
<keyword evidence="8" id="KW-1185">Reference proteome</keyword>
<keyword evidence="5 6" id="KW-0472">Membrane</keyword>
<keyword evidence="4 6" id="KW-1133">Transmembrane helix</keyword>
<dbReference type="InterPro" id="IPR001851">
    <property type="entry name" value="ABC_transp_permease"/>
</dbReference>
<feature type="transmembrane region" description="Helical" evidence="6">
    <location>
        <begin position="34"/>
        <end position="54"/>
    </location>
</feature>
<evidence type="ECO:0000313" key="8">
    <source>
        <dbReference type="Proteomes" id="UP001498469"/>
    </source>
</evidence>
<feature type="transmembrane region" description="Helical" evidence="6">
    <location>
        <begin position="89"/>
        <end position="107"/>
    </location>
</feature>
<dbReference type="CDD" id="cd06580">
    <property type="entry name" value="TM_PBP1_transp_TpRbsC_like"/>
    <property type="match status" value="1"/>
</dbReference>
<evidence type="ECO:0000256" key="1">
    <source>
        <dbReference type="ARBA" id="ARBA00004651"/>
    </source>
</evidence>
<reference evidence="7 8" key="1">
    <citation type="submission" date="2023-11" db="EMBL/GenBank/DDBJ databases">
        <title>Draft genome sequence of a psychrophilic Clostridium strain from permafrost water brine.</title>
        <authorList>
            <person name="Shcherbakova V.A."/>
            <person name="Trubitsyn V.E."/>
            <person name="Zakharyuk A.G."/>
        </authorList>
    </citation>
    <scope>NUCLEOTIDE SEQUENCE [LARGE SCALE GENOMIC DNA]</scope>
    <source>
        <strain evidence="7 8">14F</strain>
    </source>
</reference>
<accession>A0ABU7UKX2</accession>
<feature type="transmembrane region" description="Helical" evidence="6">
    <location>
        <begin position="269"/>
        <end position="289"/>
    </location>
</feature>
<comment type="subcellular location">
    <subcellularLocation>
        <location evidence="1">Cell membrane</location>
        <topology evidence="1">Multi-pass membrane protein</topology>
    </subcellularLocation>
</comment>
<gene>
    <name evidence="7" type="ORF">SJI18_06860</name>
</gene>
<dbReference type="Proteomes" id="UP001498469">
    <property type="component" value="Unassembled WGS sequence"/>
</dbReference>
<evidence type="ECO:0000256" key="5">
    <source>
        <dbReference type="ARBA" id="ARBA00023136"/>
    </source>
</evidence>
<evidence type="ECO:0000313" key="7">
    <source>
        <dbReference type="EMBL" id="MEF2112030.1"/>
    </source>
</evidence>
<dbReference type="PANTHER" id="PTHR43370">
    <property type="entry name" value="SUGAR ABC TRANSPORTER INTEGRAL MEMBRANE PROTEIN-RELATED"/>
    <property type="match status" value="1"/>
</dbReference>
<dbReference type="RefSeq" id="WP_216246368.1">
    <property type="nucleotide sequence ID" value="NZ_JAZHFS010000005.1"/>
</dbReference>
<feature type="transmembrane region" description="Helical" evidence="6">
    <location>
        <begin position="146"/>
        <end position="163"/>
    </location>
</feature>
<evidence type="ECO:0000256" key="6">
    <source>
        <dbReference type="SAM" id="Phobius"/>
    </source>
</evidence>
<evidence type="ECO:0000256" key="2">
    <source>
        <dbReference type="ARBA" id="ARBA00022475"/>
    </source>
</evidence>
<comment type="caution">
    <text evidence="7">The sequence shown here is derived from an EMBL/GenBank/DDBJ whole genome shotgun (WGS) entry which is preliminary data.</text>
</comment>
<name>A0ABU7UKX2_9CLOT</name>
<feature type="transmembrane region" description="Helical" evidence="6">
    <location>
        <begin position="221"/>
        <end position="239"/>
    </location>
</feature>
<keyword evidence="2" id="KW-1003">Cell membrane</keyword>
<feature type="transmembrane region" description="Helical" evidence="6">
    <location>
        <begin position="193"/>
        <end position="215"/>
    </location>
</feature>
<sequence>MNSITTFLAAAVVAGTPLLFATLGELLTEKVGNLNLGVEGMMLMGSVIGFMAGVSTGNPIIAMVAAAIAGGFGALIYAFLTISLRANQVVCGLTLTIFGTGFSSMVGKNLIGQVTPNTIKNFFVPIRIPIIGNIPFIGDIFFNHDVFVYFGYIMTILLFIYLYKTAMGLNTMAVGENPAAADAASINVSLYKYVNTLIGGALCGLGGAYLSLVYVPAWQENVTAGRGWIAVALVIFATWKPQKAIIGAYLFGGLDILGFRLQGLPGFEISQYLIDLLPYVVTIVILVIVSMRKSGKNSPPAGLSVPYFREER</sequence>
<feature type="transmembrane region" description="Helical" evidence="6">
    <location>
        <begin position="246"/>
        <end position="263"/>
    </location>
</feature>
<dbReference type="Pfam" id="PF02653">
    <property type="entry name" value="BPD_transp_2"/>
    <property type="match status" value="1"/>
</dbReference>
<feature type="transmembrane region" description="Helical" evidence="6">
    <location>
        <begin position="60"/>
        <end position="82"/>
    </location>
</feature>
<protein>
    <submittedName>
        <fullName evidence="7">ABC transporter permease</fullName>
    </submittedName>
</protein>
<dbReference type="EMBL" id="JAZHFS010000005">
    <property type="protein sequence ID" value="MEF2112030.1"/>
    <property type="molecule type" value="Genomic_DNA"/>
</dbReference>
<organism evidence="7 8">
    <name type="scientific">Clostridium frigoriphilum</name>
    <dbReference type="NCBI Taxonomy" id="443253"/>
    <lineage>
        <taxon>Bacteria</taxon>
        <taxon>Bacillati</taxon>
        <taxon>Bacillota</taxon>
        <taxon>Clostridia</taxon>
        <taxon>Eubacteriales</taxon>
        <taxon>Clostridiaceae</taxon>
        <taxon>Clostridium</taxon>
    </lineage>
</organism>
<evidence type="ECO:0000256" key="3">
    <source>
        <dbReference type="ARBA" id="ARBA00022692"/>
    </source>
</evidence>
<keyword evidence="3 6" id="KW-0812">Transmembrane</keyword>